<dbReference type="GO" id="GO:0016114">
    <property type="term" value="P:terpenoid biosynthetic process"/>
    <property type="evidence" value="ECO:0007669"/>
    <property type="project" value="UniProtKB-ARBA"/>
</dbReference>
<dbReference type="SUPFAM" id="SSF48576">
    <property type="entry name" value="Terpenoid synthases"/>
    <property type="match status" value="1"/>
</dbReference>
<dbReference type="RefSeq" id="WP_128519758.1">
    <property type="nucleotide sequence ID" value="NZ_CAUWBR010000019.1"/>
</dbReference>
<dbReference type="Pfam" id="PF00348">
    <property type="entry name" value="polyprenyl_synt"/>
    <property type="match status" value="1"/>
</dbReference>
<comment type="similarity">
    <text evidence="2 12">Belongs to the FPP/GGPP synthase family.</text>
</comment>
<evidence type="ECO:0000256" key="9">
    <source>
        <dbReference type="ARBA" id="ARBA00032380"/>
    </source>
</evidence>
<dbReference type="AlphaFoldDB" id="A0A3N0I3K5"/>
<evidence type="ECO:0000256" key="7">
    <source>
        <dbReference type="ARBA" id="ARBA00022842"/>
    </source>
</evidence>
<name>A0A3N0I3K5_9FIRM</name>
<evidence type="ECO:0000256" key="8">
    <source>
        <dbReference type="ARBA" id="ARBA00023229"/>
    </source>
</evidence>
<evidence type="ECO:0000256" key="10">
    <source>
        <dbReference type="ARBA" id="ARBA00032873"/>
    </source>
</evidence>
<protein>
    <recommendedName>
        <fullName evidence="4">Farnesyl diphosphate synthase</fullName>
        <ecNumber evidence="3">2.5.1.10</ecNumber>
    </recommendedName>
    <alternativeName>
        <fullName evidence="10">(2E,6E)-farnesyl diphosphate synthase</fullName>
    </alternativeName>
    <alternativeName>
        <fullName evidence="9">Geranyltranstransferase</fullName>
    </alternativeName>
</protein>
<dbReference type="Gene3D" id="1.10.600.10">
    <property type="entry name" value="Farnesyl Diphosphate Synthase"/>
    <property type="match status" value="1"/>
</dbReference>
<dbReference type="PROSITE" id="PS00723">
    <property type="entry name" value="POLYPRENYL_SYNTHASE_1"/>
    <property type="match status" value="1"/>
</dbReference>
<evidence type="ECO:0000313" key="13">
    <source>
        <dbReference type="EMBL" id="RNM31594.1"/>
    </source>
</evidence>
<evidence type="ECO:0000256" key="6">
    <source>
        <dbReference type="ARBA" id="ARBA00022723"/>
    </source>
</evidence>
<comment type="catalytic activity">
    <reaction evidence="11">
        <text>isopentenyl diphosphate + (2E)-geranyl diphosphate = (2E,6E)-farnesyl diphosphate + diphosphate</text>
        <dbReference type="Rhea" id="RHEA:19361"/>
        <dbReference type="ChEBI" id="CHEBI:33019"/>
        <dbReference type="ChEBI" id="CHEBI:58057"/>
        <dbReference type="ChEBI" id="CHEBI:128769"/>
        <dbReference type="ChEBI" id="CHEBI:175763"/>
        <dbReference type="EC" id="2.5.1.10"/>
    </reaction>
</comment>
<keyword evidence="7" id="KW-0460">Magnesium</keyword>
<dbReference type="FunFam" id="1.10.600.10:FF:000001">
    <property type="entry name" value="Geranylgeranyl diphosphate synthase"/>
    <property type="match status" value="1"/>
</dbReference>
<dbReference type="PANTHER" id="PTHR43281">
    <property type="entry name" value="FARNESYL DIPHOSPHATE SYNTHASE"/>
    <property type="match status" value="1"/>
</dbReference>
<dbReference type="InterPro" id="IPR033749">
    <property type="entry name" value="Polyprenyl_synt_CS"/>
</dbReference>
<evidence type="ECO:0000256" key="12">
    <source>
        <dbReference type="RuleBase" id="RU004466"/>
    </source>
</evidence>
<proteinExistence type="inferred from homology"/>
<evidence type="ECO:0000256" key="3">
    <source>
        <dbReference type="ARBA" id="ARBA00012439"/>
    </source>
</evidence>
<dbReference type="InterPro" id="IPR008949">
    <property type="entry name" value="Isoprenoid_synthase_dom_sf"/>
</dbReference>
<organism evidence="13 14">
    <name type="scientific">Absicoccus porci</name>
    <dbReference type="NCBI Taxonomy" id="2486576"/>
    <lineage>
        <taxon>Bacteria</taxon>
        <taxon>Bacillati</taxon>
        <taxon>Bacillota</taxon>
        <taxon>Erysipelotrichia</taxon>
        <taxon>Erysipelotrichales</taxon>
        <taxon>Erysipelotrichaceae</taxon>
        <taxon>Absicoccus</taxon>
    </lineage>
</organism>
<dbReference type="EC" id="2.5.1.10" evidence="3"/>
<gene>
    <name evidence="13" type="ORF">EDX97_03285</name>
</gene>
<dbReference type="GO" id="GO:0004337">
    <property type="term" value="F:(2E,6E)-farnesyl diphosphate synthase activity"/>
    <property type="evidence" value="ECO:0007669"/>
    <property type="project" value="UniProtKB-EC"/>
</dbReference>
<dbReference type="Proteomes" id="UP000276568">
    <property type="component" value="Unassembled WGS sequence"/>
</dbReference>
<dbReference type="InterPro" id="IPR000092">
    <property type="entry name" value="Polyprenyl_synt"/>
</dbReference>
<evidence type="ECO:0000256" key="1">
    <source>
        <dbReference type="ARBA" id="ARBA00001946"/>
    </source>
</evidence>
<dbReference type="EMBL" id="RJQC01000001">
    <property type="protein sequence ID" value="RNM31594.1"/>
    <property type="molecule type" value="Genomic_DNA"/>
</dbReference>
<dbReference type="GO" id="GO:0005737">
    <property type="term" value="C:cytoplasm"/>
    <property type="evidence" value="ECO:0007669"/>
    <property type="project" value="UniProtKB-ARBA"/>
</dbReference>
<dbReference type="CDD" id="cd00685">
    <property type="entry name" value="Trans_IPPS_HT"/>
    <property type="match status" value="1"/>
</dbReference>
<dbReference type="SFLD" id="SFLDG01017">
    <property type="entry name" value="Polyprenyl_Transferase_Like"/>
    <property type="match status" value="1"/>
</dbReference>
<accession>A0A3N0I3K5</accession>
<keyword evidence="5 12" id="KW-0808">Transferase</keyword>
<dbReference type="GO" id="GO:0046872">
    <property type="term" value="F:metal ion binding"/>
    <property type="evidence" value="ECO:0007669"/>
    <property type="project" value="UniProtKB-KW"/>
</dbReference>
<evidence type="ECO:0000256" key="5">
    <source>
        <dbReference type="ARBA" id="ARBA00022679"/>
    </source>
</evidence>
<dbReference type="InterPro" id="IPR053378">
    <property type="entry name" value="Prenyl_diphosphate_synthase"/>
</dbReference>
<evidence type="ECO:0000256" key="11">
    <source>
        <dbReference type="ARBA" id="ARBA00049399"/>
    </source>
</evidence>
<evidence type="ECO:0000256" key="4">
    <source>
        <dbReference type="ARBA" id="ARBA00015100"/>
    </source>
</evidence>
<sequence length="282" mass="31251">MIDLDAFESYLQTKVKEGQEGRVKSAMAYSLVNGGKRMRPQLLFATLQLYGFDPTIGFPCASAIEMIHTYSLIHDDLPAMDDDDMRRGQPSCHVQFDEATAILAGDGLLTRAFDVVLETNVDAEKKVGLVSALSKYSGVDGMIYGQELDLKAESAKNLTLDDVFSIDTYKTAKLLTLPFVCAAIIAGKEEDIPTWQKIGYALGIQFQIQDDILDQTQSSQALGKSTSDNENHKQTFVSLMGLEAAKKKVLSYQTEIETMLSSFEGDLSYLQTLIDFMTKRTY</sequence>
<dbReference type="PANTHER" id="PTHR43281:SF1">
    <property type="entry name" value="FARNESYL DIPHOSPHATE SYNTHASE"/>
    <property type="match status" value="1"/>
</dbReference>
<dbReference type="PROSITE" id="PS00444">
    <property type="entry name" value="POLYPRENYL_SYNTHASE_2"/>
    <property type="match status" value="1"/>
</dbReference>
<reference evidence="13 14" key="1">
    <citation type="submission" date="2018-11" db="EMBL/GenBank/DDBJ databases">
        <title>Clostridium sp. nov., a member of the family Erysipelotrichaceae isolated from pig faeces.</title>
        <authorList>
            <person name="Chang Y.-H."/>
        </authorList>
    </citation>
    <scope>NUCLEOTIDE SEQUENCE [LARGE SCALE GENOMIC DNA]</scope>
    <source>
        <strain evidence="13 14">YH-panp20</strain>
    </source>
</reference>
<comment type="cofactor">
    <cofactor evidence="1">
        <name>Mg(2+)</name>
        <dbReference type="ChEBI" id="CHEBI:18420"/>
    </cofactor>
</comment>
<keyword evidence="6" id="KW-0479">Metal-binding</keyword>
<dbReference type="OrthoDB" id="9805316at2"/>
<comment type="caution">
    <text evidence="13">The sequence shown here is derived from an EMBL/GenBank/DDBJ whole genome shotgun (WGS) entry which is preliminary data.</text>
</comment>
<keyword evidence="8" id="KW-0414">Isoprene biosynthesis</keyword>
<dbReference type="NCBIfam" id="NF045485">
    <property type="entry name" value="FPPsyn"/>
    <property type="match status" value="1"/>
</dbReference>
<evidence type="ECO:0000256" key="2">
    <source>
        <dbReference type="ARBA" id="ARBA00006706"/>
    </source>
</evidence>
<keyword evidence="14" id="KW-1185">Reference proteome</keyword>
<evidence type="ECO:0000313" key="14">
    <source>
        <dbReference type="Proteomes" id="UP000276568"/>
    </source>
</evidence>
<dbReference type="SFLD" id="SFLDS00005">
    <property type="entry name" value="Isoprenoid_Synthase_Type_I"/>
    <property type="match status" value="1"/>
</dbReference>